<dbReference type="PATRIC" id="fig|1217671.3.peg.2041"/>
<comment type="caution">
    <text evidence="2">The sequence shown here is derived from an EMBL/GenBank/DDBJ whole genome shotgun (WGS) entry which is preliminary data.</text>
</comment>
<proteinExistence type="predicted"/>
<evidence type="ECO:0000259" key="1">
    <source>
        <dbReference type="Pfam" id="PF13518"/>
    </source>
</evidence>
<protein>
    <recommendedName>
        <fullName evidence="1">Insertion element IS150 protein InsJ-like helix-turn-helix domain-containing protein</fullName>
    </recommendedName>
</protein>
<reference evidence="2 3" key="1">
    <citation type="submission" date="2013-02" db="EMBL/GenBank/DDBJ databases">
        <title>The Genome Sequence of Acinetobacter parvus NIPH 1103.</title>
        <authorList>
            <consortium name="The Broad Institute Genome Sequencing Platform"/>
            <consortium name="The Broad Institute Genome Sequencing Center for Infectious Disease"/>
            <person name="Cerqueira G."/>
            <person name="Feldgarden M."/>
            <person name="Courvalin P."/>
            <person name="Perichon B."/>
            <person name="Grillot-Courvalin C."/>
            <person name="Clermont D."/>
            <person name="Rocha E."/>
            <person name="Yoon E.-J."/>
            <person name="Nemec A."/>
            <person name="Walker B."/>
            <person name="Young S.K."/>
            <person name="Zeng Q."/>
            <person name="Gargeya S."/>
            <person name="Fitzgerald M."/>
            <person name="Haas B."/>
            <person name="Abouelleil A."/>
            <person name="Alvarado L."/>
            <person name="Arachchi H.M."/>
            <person name="Berlin A.M."/>
            <person name="Chapman S.B."/>
            <person name="Dewar J."/>
            <person name="Goldberg J."/>
            <person name="Griggs A."/>
            <person name="Gujja S."/>
            <person name="Hansen M."/>
            <person name="Howarth C."/>
            <person name="Imamovic A."/>
            <person name="Larimer J."/>
            <person name="McCowan C."/>
            <person name="Murphy C."/>
            <person name="Neiman D."/>
            <person name="Pearson M."/>
            <person name="Priest M."/>
            <person name="Roberts A."/>
            <person name="Saif S."/>
            <person name="Shea T."/>
            <person name="Sisk P."/>
            <person name="Sykes S."/>
            <person name="Wortman J."/>
            <person name="Nusbaum C."/>
            <person name="Birren B."/>
        </authorList>
    </citation>
    <scope>NUCLEOTIDE SEQUENCE [LARGE SCALE GENOMIC DNA]</scope>
    <source>
        <strain evidence="2 3">NIPH 1103</strain>
    </source>
</reference>
<dbReference type="EMBL" id="APOL01000037">
    <property type="protein sequence ID" value="ENU32893.1"/>
    <property type="molecule type" value="Genomic_DNA"/>
</dbReference>
<dbReference type="STRING" id="134533.GCA_001485085_02614"/>
<feature type="domain" description="Insertion element IS150 protein InsJ-like helix-turn-helix" evidence="1">
    <location>
        <begin position="5"/>
        <end position="42"/>
    </location>
</feature>
<sequence>MKKSLKHYHDTHHKSQTCHLFNIARTTLDDWIKLEQQTGQLKQPKIINSGRQSKIKDMQAFQLFVETPEFSQAKELLPLFAKQFTYEISYRTLLTALHKIGWIYKKRVLPTKKVN</sequence>
<dbReference type="InterPro" id="IPR055247">
    <property type="entry name" value="InsJ-like_HTH"/>
</dbReference>
<organism evidence="2 3">
    <name type="scientific">Acinetobacter parvus NIPH 1103</name>
    <dbReference type="NCBI Taxonomy" id="1217671"/>
    <lineage>
        <taxon>Bacteria</taxon>
        <taxon>Pseudomonadati</taxon>
        <taxon>Pseudomonadota</taxon>
        <taxon>Gammaproteobacteria</taxon>
        <taxon>Moraxellales</taxon>
        <taxon>Moraxellaceae</taxon>
        <taxon>Acinetobacter</taxon>
    </lineage>
</organism>
<evidence type="ECO:0000313" key="2">
    <source>
        <dbReference type="EMBL" id="ENU32893.1"/>
    </source>
</evidence>
<evidence type="ECO:0000313" key="3">
    <source>
        <dbReference type="Proteomes" id="UP000018426"/>
    </source>
</evidence>
<accession>N8RBU3</accession>
<dbReference type="AlphaFoldDB" id="N8RBU3"/>
<dbReference type="Proteomes" id="UP000018426">
    <property type="component" value="Unassembled WGS sequence"/>
</dbReference>
<gene>
    <name evidence="2" type="ORF">F989_02070</name>
</gene>
<name>N8RBU3_9GAMM</name>
<dbReference type="RefSeq" id="WP_004674203.1">
    <property type="nucleotide sequence ID" value="NZ_KB849217.1"/>
</dbReference>
<dbReference type="HOGENOM" id="CLU_056788_5_0_6"/>
<dbReference type="Pfam" id="PF13518">
    <property type="entry name" value="HTH_28"/>
    <property type="match status" value="1"/>
</dbReference>